<comment type="subcellular location">
    <subcellularLocation>
        <location evidence="1">Membrane</location>
        <topology evidence="1">Multi-pass membrane protein</topology>
    </subcellularLocation>
</comment>
<dbReference type="InterPro" id="IPR006214">
    <property type="entry name" value="Bax_inhibitor_1-related"/>
</dbReference>
<gene>
    <name evidence="6" type="ORF">PG999_010583</name>
</gene>
<evidence type="ECO:0000313" key="7">
    <source>
        <dbReference type="Proteomes" id="UP001392437"/>
    </source>
</evidence>
<evidence type="ECO:0000256" key="2">
    <source>
        <dbReference type="ARBA" id="ARBA00022692"/>
    </source>
</evidence>
<dbReference type="Pfam" id="PF01027">
    <property type="entry name" value="Bax1-I"/>
    <property type="match status" value="1"/>
</dbReference>
<keyword evidence="4 5" id="KW-0472">Membrane</keyword>
<evidence type="ECO:0000256" key="4">
    <source>
        <dbReference type="ARBA" id="ARBA00023136"/>
    </source>
</evidence>
<feature type="transmembrane region" description="Helical" evidence="5">
    <location>
        <begin position="280"/>
        <end position="297"/>
    </location>
</feature>
<evidence type="ECO:0000313" key="6">
    <source>
        <dbReference type="EMBL" id="KAK8100209.1"/>
    </source>
</evidence>
<dbReference type="Proteomes" id="UP001392437">
    <property type="component" value="Unassembled WGS sequence"/>
</dbReference>
<comment type="similarity">
    <text evidence="5">Belongs to the BI1 family.</text>
</comment>
<keyword evidence="3 5" id="KW-1133">Transmembrane helix</keyword>
<sequence length="346" mass="37567">MSFTIAVRQGPARLATKLPQLTKTALRTNAPIRSFHRASSKPSQTFFTSRTLTATSILRTTSRNAFSQSRSYQYQSAPAADSGSTMRRLLTGGAIFGGTLVAINAVLNRETREDGGMPAFEREYLNSTFLHTGLGIGIIGLTARQMIQTGFVYRLMMTSPWAVAIGGLALSFGTMMGTRMIEPDNYIPKYALWTAFNATQAAFVAPLLAFAPPVLIARAGLYTIAMMGSISFVGATAKQEKYLYIGGPLLAGAALVAVSGLAPLVIPATAARTLALTENIWLYGGLAVFGGFTLYDVQKVLHHARMAEHGLIKKDPVNESISLELDFLNIFIRMVQILMMQQNRRK</sequence>
<keyword evidence="7" id="KW-1185">Reference proteome</keyword>
<evidence type="ECO:0000256" key="3">
    <source>
        <dbReference type="ARBA" id="ARBA00022989"/>
    </source>
</evidence>
<keyword evidence="2 5" id="KW-0812">Transmembrane</keyword>
<comment type="caution">
    <text evidence="6">The sequence shown here is derived from an EMBL/GenBank/DDBJ whole genome shotgun (WGS) entry which is preliminary data.</text>
</comment>
<reference evidence="6 7" key="1">
    <citation type="submission" date="2023-01" db="EMBL/GenBank/DDBJ databases">
        <title>Analysis of 21 Apiospora genomes using comparative genomics revels a genus with tremendous synthesis potential of carbohydrate active enzymes and secondary metabolites.</title>
        <authorList>
            <person name="Sorensen T."/>
        </authorList>
    </citation>
    <scope>NUCLEOTIDE SEQUENCE [LARGE SCALE GENOMIC DNA]</scope>
    <source>
        <strain evidence="6 7">CBS 117206</strain>
    </source>
</reference>
<dbReference type="PANTHER" id="PTHR23291:SF112">
    <property type="entry name" value="GROWTH HORMONE-INDUCIBLE TRANSMEMBRANE PROTEIN"/>
    <property type="match status" value="1"/>
</dbReference>
<feature type="transmembrane region" description="Helical" evidence="5">
    <location>
        <begin position="159"/>
        <end position="178"/>
    </location>
</feature>
<organism evidence="6 7">
    <name type="scientific">Apiospora kogelbergensis</name>
    <dbReference type="NCBI Taxonomy" id="1337665"/>
    <lineage>
        <taxon>Eukaryota</taxon>
        <taxon>Fungi</taxon>
        <taxon>Dikarya</taxon>
        <taxon>Ascomycota</taxon>
        <taxon>Pezizomycotina</taxon>
        <taxon>Sordariomycetes</taxon>
        <taxon>Xylariomycetidae</taxon>
        <taxon>Amphisphaeriales</taxon>
        <taxon>Apiosporaceae</taxon>
        <taxon>Apiospora</taxon>
    </lineage>
</organism>
<feature type="transmembrane region" description="Helical" evidence="5">
    <location>
        <begin position="128"/>
        <end position="147"/>
    </location>
</feature>
<proteinExistence type="inferred from homology"/>
<dbReference type="PANTHER" id="PTHR23291">
    <property type="entry name" value="BAX INHIBITOR-RELATED"/>
    <property type="match status" value="1"/>
</dbReference>
<feature type="transmembrane region" description="Helical" evidence="5">
    <location>
        <begin position="89"/>
        <end position="107"/>
    </location>
</feature>
<evidence type="ECO:0000256" key="5">
    <source>
        <dbReference type="RuleBase" id="RU004379"/>
    </source>
</evidence>
<dbReference type="GO" id="GO:0005743">
    <property type="term" value="C:mitochondrial inner membrane"/>
    <property type="evidence" value="ECO:0007669"/>
    <property type="project" value="TreeGrafter"/>
</dbReference>
<feature type="transmembrane region" description="Helical" evidence="5">
    <location>
        <begin position="242"/>
        <end position="268"/>
    </location>
</feature>
<evidence type="ECO:0000256" key="1">
    <source>
        <dbReference type="ARBA" id="ARBA00004141"/>
    </source>
</evidence>
<name>A0AAW0QDB5_9PEZI</name>
<dbReference type="AlphaFoldDB" id="A0AAW0QDB5"/>
<dbReference type="EMBL" id="JAQQWP010000009">
    <property type="protein sequence ID" value="KAK8100209.1"/>
    <property type="molecule type" value="Genomic_DNA"/>
</dbReference>
<protein>
    <submittedName>
        <fullName evidence="6">Uncharacterized protein</fullName>
    </submittedName>
</protein>
<accession>A0AAW0QDB5</accession>